<accession>A0A1X0RFF5</accession>
<keyword evidence="4 5" id="KW-0472">Membrane</keyword>
<sequence length="122" mass="12911">MASSNFYWRAGSLLGLSGIALGAYGSHGLSKVVGNDETKLKNWNTAAHYQIIQGVALLAISSIPTSVRRIHPAAQPLIMGGTIMFSGTIYLLTLKREKFRALGPVTPLGGLAMMAGWAALLL</sequence>
<dbReference type="VEuPathDB" id="FungiDB:BCV72DRAFT_301688"/>
<name>A0A1X0RFF5_RHIZD</name>
<evidence type="ECO:0000256" key="5">
    <source>
        <dbReference type="SAM" id="Phobius"/>
    </source>
</evidence>
<dbReference type="OrthoDB" id="269173at2759"/>
<evidence type="ECO:0000313" key="6">
    <source>
        <dbReference type="EMBL" id="ORE10726.1"/>
    </source>
</evidence>
<protein>
    <submittedName>
        <fullName evidence="6">DUF423-domain-containing protein</fullName>
    </submittedName>
</protein>
<organism evidence="6">
    <name type="scientific">Rhizopus microsporus var. microsporus</name>
    <dbReference type="NCBI Taxonomy" id="86635"/>
    <lineage>
        <taxon>Eukaryota</taxon>
        <taxon>Fungi</taxon>
        <taxon>Fungi incertae sedis</taxon>
        <taxon>Mucoromycota</taxon>
        <taxon>Mucoromycotina</taxon>
        <taxon>Mucoromycetes</taxon>
        <taxon>Mucorales</taxon>
        <taxon>Mucorineae</taxon>
        <taxon>Rhizopodaceae</taxon>
        <taxon>Rhizopus</taxon>
    </lineage>
</organism>
<dbReference type="InterPro" id="IPR006696">
    <property type="entry name" value="DUF423"/>
</dbReference>
<evidence type="ECO:0000256" key="4">
    <source>
        <dbReference type="ARBA" id="ARBA00023136"/>
    </source>
</evidence>
<evidence type="ECO:0000256" key="1">
    <source>
        <dbReference type="ARBA" id="ARBA00004141"/>
    </source>
</evidence>
<feature type="transmembrane region" description="Helical" evidence="5">
    <location>
        <begin position="73"/>
        <end position="94"/>
    </location>
</feature>
<comment type="subcellular location">
    <subcellularLocation>
        <location evidence="1">Membrane</location>
        <topology evidence="1">Multi-pass membrane protein</topology>
    </subcellularLocation>
</comment>
<evidence type="ECO:0000256" key="3">
    <source>
        <dbReference type="ARBA" id="ARBA00022989"/>
    </source>
</evidence>
<proteinExistence type="predicted"/>
<feature type="transmembrane region" description="Helical" evidence="5">
    <location>
        <begin position="101"/>
        <end position="120"/>
    </location>
</feature>
<gene>
    <name evidence="6" type="ORF">BCV72DRAFT_301688</name>
</gene>
<dbReference type="AlphaFoldDB" id="A0A1X0RFF5"/>
<dbReference type="GO" id="GO:0016020">
    <property type="term" value="C:membrane"/>
    <property type="evidence" value="ECO:0007669"/>
    <property type="project" value="UniProtKB-SubCell"/>
</dbReference>
<keyword evidence="3 5" id="KW-1133">Transmembrane helix</keyword>
<feature type="transmembrane region" description="Helical" evidence="5">
    <location>
        <begin position="6"/>
        <end position="25"/>
    </location>
</feature>
<dbReference type="Proteomes" id="UP000242414">
    <property type="component" value="Unassembled WGS sequence"/>
</dbReference>
<dbReference type="Pfam" id="PF04241">
    <property type="entry name" value="DUF423"/>
    <property type="match status" value="1"/>
</dbReference>
<evidence type="ECO:0000256" key="2">
    <source>
        <dbReference type="ARBA" id="ARBA00022692"/>
    </source>
</evidence>
<dbReference type="PANTHER" id="PTHR43461">
    <property type="entry name" value="TRANSMEMBRANE PROTEIN 256"/>
    <property type="match status" value="1"/>
</dbReference>
<dbReference type="EMBL" id="KV921863">
    <property type="protein sequence ID" value="ORE10726.1"/>
    <property type="molecule type" value="Genomic_DNA"/>
</dbReference>
<reference evidence="6" key="1">
    <citation type="journal article" date="2016" name="Proc. Natl. Acad. Sci. U.S.A.">
        <title>Lipid metabolic changes in an early divergent fungus govern the establishment of a mutualistic symbiosis with endobacteria.</title>
        <authorList>
            <person name="Lastovetsky O.A."/>
            <person name="Gaspar M.L."/>
            <person name="Mondo S.J."/>
            <person name="LaButti K.M."/>
            <person name="Sandor L."/>
            <person name="Grigoriev I.V."/>
            <person name="Henry S.A."/>
            <person name="Pawlowska T.E."/>
        </authorList>
    </citation>
    <scope>NUCLEOTIDE SEQUENCE [LARGE SCALE GENOMIC DNA]</scope>
    <source>
        <strain evidence="6">ATCC 52814</strain>
    </source>
</reference>
<keyword evidence="2 5" id="KW-0812">Transmembrane</keyword>
<dbReference type="PANTHER" id="PTHR43461:SF1">
    <property type="entry name" value="TRANSMEMBRANE PROTEIN 256"/>
    <property type="match status" value="1"/>
</dbReference>